<dbReference type="InterPro" id="IPR004154">
    <property type="entry name" value="Anticodon-bd"/>
</dbReference>
<organism evidence="11 12">
    <name type="scientific">Fluviispira sanaruensis</name>
    <dbReference type="NCBI Taxonomy" id="2493639"/>
    <lineage>
        <taxon>Bacteria</taxon>
        <taxon>Pseudomonadati</taxon>
        <taxon>Bdellovibrionota</taxon>
        <taxon>Oligoflexia</taxon>
        <taxon>Silvanigrellales</taxon>
        <taxon>Silvanigrellaceae</taxon>
        <taxon>Fluviispira</taxon>
    </lineage>
</organism>
<dbReference type="InterPro" id="IPR015807">
    <property type="entry name" value="His-tRNA-ligase"/>
</dbReference>
<keyword evidence="8" id="KW-0067">ATP-binding</keyword>
<dbReference type="InterPro" id="IPR006195">
    <property type="entry name" value="aa-tRNA-synth_II"/>
</dbReference>
<comment type="subunit">
    <text evidence="2 8">Homodimer.</text>
</comment>
<feature type="binding site" evidence="9">
    <location>
        <begin position="283"/>
        <end position="284"/>
    </location>
    <ligand>
        <name>L-histidine</name>
        <dbReference type="ChEBI" id="CHEBI:57595"/>
    </ligand>
</feature>
<dbReference type="SUPFAM" id="SSF52954">
    <property type="entry name" value="Class II aaRS ABD-related"/>
    <property type="match status" value="1"/>
</dbReference>
<evidence type="ECO:0000313" key="12">
    <source>
        <dbReference type="Proteomes" id="UP000291236"/>
    </source>
</evidence>
<dbReference type="GO" id="GO:0004821">
    <property type="term" value="F:histidine-tRNA ligase activity"/>
    <property type="evidence" value="ECO:0007669"/>
    <property type="project" value="UniProtKB-UniRule"/>
</dbReference>
<feature type="binding site" evidence="9">
    <location>
        <position position="139"/>
    </location>
    <ligand>
        <name>L-histidine</name>
        <dbReference type="ChEBI" id="CHEBI:57595"/>
    </ligand>
</feature>
<dbReference type="PIRSF" id="PIRSF001549">
    <property type="entry name" value="His-tRNA_synth"/>
    <property type="match status" value="1"/>
</dbReference>
<dbReference type="KEGG" id="sbf:JCM31447_19770"/>
<dbReference type="RefSeq" id="WP_172603878.1">
    <property type="nucleotide sequence ID" value="NZ_AP019368.1"/>
</dbReference>
<gene>
    <name evidence="8" type="primary">hisS</name>
    <name evidence="11" type="ORF">JCM31447_19770</name>
</gene>
<dbReference type="AlphaFoldDB" id="A0A4P2VJW2"/>
<evidence type="ECO:0000256" key="4">
    <source>
        <dbReference type="ARBA" id="ARBA00022741"/>
    </source>
</evidence>
<dbReference type="Pfam" id="PF03129">
    <property type="entry name" value="HGTP_anticodon"/>
    <property type="match status" value="1"/>
</dbReference>
<dbReference type="InterPro" id="IPR041715">
    <property type="entry name" value="HisRS-like_core"/>
</dbReference>
<dbReference type="EC" id="6.1.1.21" evidence="8"/>
<evidence type="ECO:0000313" key="11">
    <source>
        <dbReference type="EMBL" id="BBH53533.1"/>
    </source>
</evidence>
<evidence type="ECO:0000256" key="6">
    <source>
        <dbReference type="ARBA" id="ARBA00023146"/>
    </source>
</evidence>
<evidence type="ECO:0000256" key="1">
    <source>
        <dbReference type="ARBA" id="ARBA00008226"/>
    </source>
</evidence>
<dbReference type="CDD" id="cd00773">
    <property type="entry name" value="HisRS-like_core"/>
    <property type="match status" value="1"/>
</dbReference>
<evidence type="ECO:0000256" key="9">
    <source>
        <dbReference type="PIRSR" id="PIRSR001549-1"/>
    </source>
</evidence>
<reference evidence="11 12" key="1">
    <citation type="submission" date="2018-12" db="EMBL/GenBank/DDBJ databases">
        <title>Rubrispira sanarue gen. nov., sp., nov., a member of the order Silvanigrellales, isolated from a brackish lake in Hamamatsu Japan.</title>
        <authorList>
            <person name="Maejima Y."/>
            <person name="Iino T."/>
            <person name="Muraguchi Y."/>
            <person name="Fukuda K."/>
            <person name="Nojiri H."/>
            <person name="Ohkuma M."/>
            <person name="Moriuchi R."/>
            <person name="Dohra H."/>
            <person name="Kimbara K."/>
            <person name="Shintani M."/>
        </authorList>
    </citation>
    <scope>NUCLEOTIDE SEQUENCE [LARGE SCALE GENOMIC DNA]</scope>
    <source>
        <strain evidence="11 12">RF1110005</strain>
    </source>
</reference>
<feature type="binding site" evidence="9">
    <location>
        <position position="135"/>
    </location>
    <ligand>
        <name>L-histidine</name>
        <dbReference type="ChEBI" id="CHEBI:57595"/>
    </ligand>
</feature>
<dbReference type="PANTHER" id="PTHR43707">
    <property type="entry name" value="HISTIDYL-TRNA SYNTHETASE"/>
    <property type="match status" value="1"/>
</dbReference>
<dbReference type="GO" id="GO:0005737">
    <property type="term" value="C:cytoplasm"/>
    <property type="evidence" value="ECO:0007669"/>
    <property type="project" value="UniProtKB-SubCell"/>
</dbReference>
<comment type="similarity">
    <text evidence="1 8">Belongs to the class-II aminoacyl-tRNA synthetase family.</text>
</comment>
<protein>
    <recommendedName>
        <fullName evidence="8">Histidine--tRNA ligase</fullName>
        <ecNumber evidence="8">6.1.1.21</ecNumber>
    </recommendedName>
    <alternativeName>
        <fullName evidence="8">Histidyl-tRNA synthetase</fullName>
        <shortName evidence="8">HisRS</shortName>
    </alternativeName>
</protein>
<comment type="subcellular location">
    <subcellularLocation>
        <location evidence="8">Cytoplasm</location>
    </subcellularLocation>
</comment>
<keyword evidence="4 8" id="KW-0547">Nucleotide-binding</keyword>
<evidence type="ECO:0000256" key="2">
    <source>
        <dbReference type="ARBA" id="ARBA00011738"/>
    </source>
</evidence>
<dbReference type="GO" id="GO:0006427">
    <property type="term" value="P:histidyl-tRNA aminoacylation"/>
    <property type="evidence" value="ECO:0007669"/>
    <property type="project" value="UniProtKB-UniRule"/>
</dbReference>
<feature type="domain" description="Aminoacyl-transfer RNA synthetases class-II family profile" evidence="10">
    <location>
        <begin position="19"/>
        <end position="151"/>
    </location>
</feature>
<dbReference type="PANTHER" id="PTHR43707:SF1">
    <property type="entry name" value="HISTIDINE--TRNA LIGASE, MITOCHONDRIAL-RELATED"/>
    <property type="match status" value="1"/>
</dbReference>
<dbReference type="Gene3D" id="3.40.50.800">
    <property type="entry name" value="Anticodon-binding domain"/>
    <property type="match status" value="1"/>
</dbReference>
<dbReference type="InterPro" id="IPR036621">
    <property type="entry name" value="Anticodon-bd_dom_sf"/>
</dbReference>
<proteinExistence type="inferred from homology"/>
<comment type="catalytic activity">
    <reaction evidence="7 8">
        <text>tRNA(His) + L-histidine + ATP = L-histidyl-tRNA(His) + AMP + diphosphate + H(+)</text>
        <dbReference type="Rhea" id="RHEA:17313"/>
        <dbReference type="Rhea" id="RHEA-COMP:9665"/>
        <dbReference type="Rhea" id="RHEA-COMP:9689"/>
        <dbReference type="ChEBI" id="CHEBI:15378"/>
        <dbReference type="ChEBI" id="CHEBI:30616"/>
        <dbReference type="ChEBI" id="CHEBI:33019"/>
        <dbReference type="ChEBI" id="CHEBI:57595"/>
        <dbReference type="ChEBI" id="CHEBI:78442"/>
        <dbReference type="ChEBI" id="CHEBI:78527"/>
        <dbReference type="ChEBI" id="CHEBI:456215"/>
        <dbReference type="EC" id="6.1.1.21"/>
    </reaction>
</comment>
<evidence type="ECO:0000259" key="10">
    <source>
        <dbReference type="PROSITE" id="PS50862"/>
    </source>
</evidence>
<keyword evidence="6 8" id="KW-0030">Aminoacyl-tRNA synthetase</keyword>
<dbReference type="GO" id="GO:0005524">
    <property type="term" value="F:ATP binding"/>
    <property type="evidence" value="ECO:0007669"/>
    <property type="project" value="UniProtKB-UniRule"/>
</dbReference>
<dbReference type="InterPro" id="IPR004516">
    <property type="entry name" value="HisRS/HisZ"/>
</dbReference>
<dbReference type="EMBL" id="AP019368">
    <property type="protein sequence ID" value="BBH53533.1"/>
    <property type="molecule type" value="Genomic_DNA"/>
</dbReference>
<dbReference type="InterPro" id="IPR045864">
    <property type="entry name" value="aa-tRNA-synth_II/BPL/LPL"/>
</dbReference>
<evidence type="ECO:0000256" key="7">
    <source>
        <dbReference type="ARBA" id="ARBA00047639"/>
    </source>
</evidence>
<accession>A0A4P2VJW2</accession>
<dbReference type="Gene3D" id="3.30.930.10">
    <property type="entry name" value="Bira Bifunctional Protein, Domain 2"/>
    <property type="match status" value="1"/>
</dbReference>
<evidence type="ECO:0000256" key="8">
    <source>
        <dbReference type="HAMAP-Rule" id="MF_00127"/>
    </source>
</evidence>
<dbReference type="PROSITE" id="PS50862">
    <property type="entry name" value="AA_TRNA_LIGASE_II"/>
    <property type="match status" value="1"/>
</dbReference>
<keyword evidence="12" id="KW-1185">Reference proteome</keyword>
<dbReference type="Pfam" id="PF13393">
    <property type="entry name" value="tRNA-synt_His"/>
    <property type="match status" value="1"/>
</dbReference>
<keyword evidence="8" id="KW-0963">Cytoplasm</keyword>
<dbReference type="SUPFAM" id="SSF55681">
    <property type="entry name" value="Class II aaRS and biotin synthetases"/>
    <property type="match status" value="1"/>
</dbReference>
<dbReference type="NCBIfam" id="TIGR00442">
    <property type="entry name" value="hisS"/>
    <property type="match status" value="1"/>
</dbReference>
<feature type="binding site" evidence="9">
    <location>
        <position position="279"/>
    </location>
    <ligand>
        <name>L-histidine</name>
        <dbReference type="ChEBI" id="CHEBI:57595"/>
    </ligand>
</feature>
<name>A0A4P2VJW2_FLUSA</name>
<evidence type="ECO:0000256" key="5">
    <source>
        <dbReference type="ARBA" id="ARBA00022917"/>
    </source>
</evidence>
<feature type="binding site" evidence="9">
    <location>
        <position position="121"/>
    </location>
    <ligand>
        <name>L-histidine</name>
        <dbReference type="ChEBI" id="CHEBI:57595"/>
    </ligand>
</feature>
<evidence type="ECO:0000256" key="3">
    <source>
        <dbReference type="ARBA" id="ARBA00022598"/>
    </source>
</evidence>
<dbReference type="Proteomes" id="UP000291236">
    <property type="component" value="Chromosome"/>
</dbReference>
<keyword evidence="3 8" id="KW-0436">Ligase</keyword>
<keyword evidence="5 8" id="KW-0648">Protein biosynthesis</keyword>
<dbReference type="HAMAP" id="MF_00127">
    <property type="entry name" value="His_tRNA_synth"/>
    <property type="match status" value="1"/>
</dbReference>
<feature type="binding site" evidence="9">
    <location>
        <begin position="91"/>
        <end position="93"/>
    </location>
    <ligand>
        <name>L-histidine</name>
        <dbReference type="ChEBI" id="CHEBI:57595"/>
    </ligand>
</feature>
<sequence>MANDIQKTKKASLSTQGYRGTRDFFPEDQRLKKYVYAKIHTVMHSFGYEEYNGPIVEHLELYAAKSSEEIVREQLYSFKDKGERTLAIRPEMTPTLARMIASKQRELTRPIRWYSIPTCMRFERPQRGRLREFDQLNVDLFGGIPLDEDVEIILTAIEVLKSVGATDEQFTVKVNHRGIINAFLDHNLSISKDIIPQLLRLLDKRDKISSEVFHTECKKLELDDKKIESLEVFLNSSIEEIIQILKENSLDAIELKKRIDILKELTNSQCVKFSPDIMRGFDYYTGMVFEVFDNHPDNNRALFGGGRYDNLVGAFGGDELPGIGYGMGDVAILNFMESHNLTPKLKKETDVCVLRFSENDRLDSLKISTILRNYQIKVEAPIVQSKFGKQIQNAEKSGAKAVVFRGNDELQNNLFAVKWLHSGEQETFAIEKSGYEQFIKKLKNI</sequence>